<dbReference type="OrthoDB" id="5413827at2759"/>
<dbReference type="InterPro" id="IPR056632">
    <property type="entry name" value="DUF7730"/>
</dbReference>
<reference evidence="3" key="1">
    <citation type="submission" date="2021-03" db="EMBL/GenBank/DDBJ databases">
        <authorList>
            <person name="Tagirdzhanova G."/>
        </authorList>
    </citation>
    <scope>NUCLEOTIDE SEQUENCE</scope>
</reference>
<name>A0A8H3IEP6_9LECA</name>
<dbReference type="PANTHER" id="PTHR38790:SF4">
    <property type="entry name" value="2EXR DOMAIN-CONTAINING PROTEIN"/>
    <property type="match status" value="1"/>
</dbReference>
<accession>A0A8H3IEP6</accession>
<keyword evidence="4" id="KW-1185">Reference proteome</keyword>
<organism evidence="3 4">
    <name type="scientific">Alectoria fallacina</name>
    <dbReference type="NCBI Taxonomy" id="1903189"/>
    <lineage>
        <taxon>Eukaryota</taxon>
        <taxon>Fungi</taxon>
        <taxon>Dikarya</taxon>
        <taxon>Ascomycota</taxon>
        <taxon>Pezizomycotina</taxon>
        <taxon>Lecanoromycetes</taxon>
        <taxon>OSLEUM clade</taxon>
        <taxon>Lecanoromycetidae</taxon>
        <taxon>Lecanorales</taxon>
        <taxon>Lecanorineae</taxon>
        <taxon>Parmeliaceae</taxon>
        <taxon>Alectoria</taxon>
    </lineage>
</organism>
<evidence type="ECO:0000259" key="2">
    <source>
        <dbReference type="Pfam" id="PF24864"/>
    </source>
</evidence>
<feature type="region of interest" description="Disordered" evidence="1">
    <location>
        <begin position="111"/>
        <end position="131"/>
    </location>
</feature>
<evidence type="ECO:0000313" key="3">
    <source>
        <dbReference type="EMBL" id="CAF9915773.1"/>
    </source>
</evidence>
<sequence length="310" mass="35782">MKLRSGAQVAQAGSGVMVQSPRMFQAIAEHNASSRLLMLPQEIKNRIYYFVCGGQMVHILQNDREYNHVHGDDTVKLSHATCIERIPEEQVQKDFDFADPDTVTYNTAAVEHRHEDCHKPPPKQKKGYPKPNQLSLTLLRSCRQVYFEAKMVHYANSTFAINCNDVLERFVRARFQNKQNLAIRSLYLDVTVTHQSSVSAWSDSIDKAVLRHLKSVRHLYLNFEQLYCTCSVEMCGYEGSEMTERQGKMFKKFNKLPLKEVTLVINDGMFTLNHGHGWTFFIKYAWTMKQKQQFSKGIRNALLRPAGEKK</sequence>
<evidence type="ECO:0000256" key="1">
    <source>
        <dbReference type="SAM" id="MobiDB-lite"/>
    </source>
</evidence>
<evidence type="ECO:0000313" key="4">
    <source>
        <dbReference type="Proteomes" id="UP000664203"/>
    </source>
</evidence>
<dbReference type="PANTHER" id="PTHR38790">
    <property type="entry name" value="2EXR DOMAIN-CONTAINING PROTEIN-RELATED"/>
    <property type="match status" value="1"/>
</dbReference>
<gene>
    <name evidence="3" type="ORF">ALECFALPRED_010324</name>
</gene>
<protein>
    <recommendedName>
        <fullName evidence="2">DUF7730 domain-containing protein</fullName>
    </recommendedName>
</protein>
<dbReference type="Pfam" id="PF24864">
    <property type="entry name" value="DUF7730"/>
    <property type="match status" value="1"/>
</dbReference>
<comment type="caution">
    <text evidence="3">The sequence shown here is derived from an EMBL/GenBank/DDBJ whole genome shotgun (WGS) entry which is preliminary data.</text>
</comment>
<dbReference type="AlphaFoldDB" id="A0A8H3IEP6"/>
<dbReference type="Proteomes" id="UP000664203">
    <property type="component" value="Unassembled WGS sequence"/>
</dbReference>
<dbReference type="EMBL" id="CAJPDR010000085">
    <property type="protein sequence ID" value="CAF9915773.1"/>
    <property type="molecule type" value="Genomic_DNA"/>
</dbReference>
<proteinExistence type="predicted"/>
<feature type="domain" description="DUF7730" evidence="2">
    <location>
        <begin position="32"/>
        <end position="197"/>
    </location>
</feature>